<dbReference type="NCBIfam" id="TIGR00756">
    <property type="entry name" value="PPR"/>
    <property type="match status" value="5"/>
</dbReference>
<feature type="repeat" description="PPR" evidence="2">
    <location>
        <begin position="417"/>
        <end position="451"/>
    </location>
</feature>
<dbReference type="InterPro" id="IPR046960">
    <property type="entry name" value="PPR_At4g14850-like_plant"/>
</dbReference>
<proteinExistence type="predicted"/>
<sequence>MSGCSRAQYTLAARLGALSHAGDHCGLLSLFLHSSRVQPVKPDRPIYLALLKAAAAVSSRSTVLSLHAHIAKSGYQRDVVAATALVHAFSRCSDSATARRLFDEMPERDAAAWNAMLSGCAHNGDPQHALSMACEMASCGVRPNTVTLSVLLQVCAGVVDKRLGQSVHAYAVRHLQLVDTFLGNSLIVYYNRAGDSHISERIFERMLRRDTVSWNAMITGRAQCGFGWRALELFNLMREDHHPDLFSLETVLQVCAQIGEDAIDDGQATHGLLVKLGFPLEVYEQNSLLLFYCKCGMMESAQSIFDKMEARNIVSWNILVNGYVQMRCLDKVLNLVRCMSFSELGVSSDLLVSILQAASLLGGGRKHVMRIHCIVMVLGFHPDTYISSSLISAYGDSGEIDLAHKSFEHLVSKTRNDTVCWNALLSVYVRNMCFSEALEHLRSMHVNACSLDAVTIVNMLSVCTGTLNLRLGKVIHGFMLRNKYDYNVFAITALLEHYAKCGAVTEACYLFLKIPDRNRVTWNTMVHCCVHNGFPRTSVKLFYLMQEQDGFMPDATSVVGVIKAIAQRGYEEEKNYIQKYVTERDFTDDEFVTNSLIAMHARFNDFDKAISIFERTSKRSTVTWNTMISGYSNFGLANKAMSVYHLMKLQNVVPDLVTFLCLLRSCTTLCSLNCLMQIHTVICKAGYESDMFVGTTLVYGYAKCGDLIMARLIFDGLESKSTVSWNSMIQGYGVHGNAEAVHELFSEMQQSGTVPTVVTFLNIISACSHVGDVDKGKHYYDLMARVHSVIPNRELLSSFADLLGRSGRLKEAHEALEKGPLDPGLDAWGALLGACRIQGNLEIGMIAADNVLELDPIHHGYNLLLSNMYAEAGRWIVASKIRNSVDKMGLKKVSGSSMVEGFL</sequence>
<evidence type="ECO:0000313" key="3">
    <source>
        <dbReference type="EMBL" id="RRT76804.1"/>
    </source>
</evidence>
<dbReference type="GO" id="GO:0003723">
    <property type="term" value="F:RNA binding"/>
    <property type="evidence" value="ECO:0007669"/>
    <property type="project" value="InterPro"/>
</dbReference>
<evidence type="ECO:0000256" key="1">
    <source>
        <dbReference type="ARBA" id="ARBA00022737"/>
    </source>
</evidence>
<dbReference type="PANTHER" id="PTHR24015">
    <property type="entry name" value="OS07G0578800 PROTEIN-RELATED"/>
    <property type="match status" value="1"/>
</dbReference>
<evidence type="ECO:0008006" key="5">
    <source>
        <dbReference type="Google" id="ProtNLM"/>
    </source>
</evidence>
<dbReference type="GO" id="GO:0009451">
    <property type="term" value="P:RNA modification"/>
    <property type="evidence" value="ECO:0007669"/>
    <property type="project" value="InterPro"/>
</dbReference>
<dbReference type="InterPro" id="IPR011990">
    <property type="entry name" value="TPR-like_helical_dom_sf"/>
</dbReference>
<feature type="repeat" description="PPR" evidence="2">
    <location>
        <begin position="109"/>
        <end position="143"/>
    </location>
</feature>
<name>A0A427AKQ5_ENSVE</name>
<feature type="repeat" description="PPR" evidence="2">
    <location>
        <begin position="721"/>
        <end position="755"/>
    </location>
</feature>
<dbReference type="InterPro" id="IPR002885">
    <property type="entry name" value="PPR_rpt"/>
</dbReference>
<dbReference type="FunFam" id="1.25.40.10:FF:000090">
    <property type="entry name" value="Pentatricopeptide repeat-containing protein, chloroplastic"/>
    <property type="match status" value="1"/>
</dbReference>
<dbReference type="Proteomes" id="UP000287651">
    <property type="component" value="Unassembled WGS sequence"/>
</dbReference>
<evidence type="ECO:0000256" key="2">
    <source>
        <dbReference type="PROSITE-ProRule" id="PRU00708"/>
    </source>
</evidence>
<dbReference type="AlphaFoldDB" id="A0A427AKQ5"/>
<dbReference type="Pfam" id="PF13041">
    <property type="entry name" value="PPR_2"/>
    <property type="match status" value="3"/>
</dbReference>
<protein>
    <recommendedName>
        <fullName evidence="5">Pentacotripeptide-repeat region of PRORP domain-containing protein</fullName>
    </recommendedName>
</protein>
<dbReference type="PROSITE" id="PS51375">
    <property type="entry name" value="PPR"/>
    <property type="match status" value="7"/>
</dbReference>
<dbReference type="Pfam" id="PF01535">
    <property type="entry name" value="PPR"/>
    <property type="match status" value="8"/>
</dbReference>
<dbReference type="Pfam" id="PF20431">
    <property type="entry name" value="E_motif"/>
    <property type="match status" value="1"/>
</dbReference>
<dbReference type="InterPro" id="IPR046848">
    <property type="entry name" value="E_motif"/>
</dbReference>
<comment type="caution">
    <text evidence="3">The sequence shown here is derived from an EMBL/GenBank/DDBJ whole genome shotgun (WGS) entry which is preliminary data.</text>
</comment>
<dbReference type="EMBL" id="AMZH03002096">
    <property type="protein sequence ID" value="RRT76804.1"/>
    <property type="molecule type" value="Genomic_DNA"/>
</dbReference>
<accession>A0A427AKQ5</accession>
<feature type="repeat" description="PPR" evidence="2">
    <location>
        <begin position="518"/>
        <end position="553"/>
    </location>
</feature>
<organism evidence="3 4">
    <name type="scientific">Ensete ventricosum</name>
    <name type="common">Abyssinian banana</name>
    <name type="synonym">Musa ensete</name>
    <dbReference type="NCBI Taxonomy" id="4639"/>
    <lineage>
        <taxon>Eukaryota</taxon>
        <taxon>Viridiplantae</taxon>
        <taxon>Streptophyta</taxon>
        <taxon>Embryophyta</taxon>
        <taxon>Tracheophyta</taxon>
        <taxon>Spermatophyta</taxon>
        <taxon>Magnoliopsida</taxon>
        <taxon>Liliopsida</taxon>
        <taxon>Zingiberales</taxon>
        <taxon>Musaceae</taxon>
        <taxon>Ensete</taxon>
    </lineage>
</organism>
<keyword evidence="1" id="KW-0677">Repeat</keyword>
<feature type="repeat" description="PPR" evidence="2">
    <location>
        <begin position="620"/>
        <end position="654"/>
    </location>
</feature>
<dbReference type="Gene3D" id="1.25.40.10">
    <property type="entry name" value="Tetratricopeptide repeat domain"/>
    <property type="match status" value="7"/>
</dbReference>
<evidence type="ECO:0000313" key="4">
    <source>
        <dbReference type="Proteomes" id="UP000287651"/>
    </source>
</evidence>
<feature type="repeat" description="PPR" evidence="2">
    <location>
        <begin position="281"/>
        <end position="315"/>
    </location>
</feature>
<dbReference type="PANTHER" id="PTHR24015:SF553">
    <property type="entry name" value="DYW DOMAIN-CONTAINING PROTEIN"/>
    <property type="match status" value="1"/>
</dbReference>
<reference evidence="3 4" key="1">
    <citation type="journal article" date="2014" name="Agronomy (Basel)">
        <title>A Draft Genome Sequence for Ensete ventricosum, the Drought-Tolerant Tree Against Hunger.</title>
        <authorList>
            <person name="Harrison J."/>
            <person name="Moore K.A."/>
            <person name="Paszkiewicz K."/>
            <person name="Jones T."/>
            <person name="Grant M."/>
            <person name="Ambacheew D."/>
            <person name="Muzemil S."/>
            <person name="Studholme D.J."/>
        </authorList>
    </citation>
    <scope>NUCLEOTIDE SEQUENCE [LARGE SCALE GENOMIC DNA]</scope>
</reference>
<feature type="repeat" description="PPR" evidence="2">
    <location>
        <begin position="210"/>
        <end position="244"/>
    </location>
</feature>
<dbReference type="FunFam" id="1.25.40.10:FF:000344">
    <property type="entry name" value="Pentatricopeptide repeat-containing protein"/>
    <property type="match status" value="1"/>
</dbReference>
<gene>
    <name evidence="3" type="ORF">B296_00007645</name>
</gene>